<evidence type="ECO:0000256" key="8">
    <source>
        <dbReference type="ARBA" id="ARBA00023002"/>
    </source>
</evidence>
<comment type="subcellular location">
    <subcellularLocation>
        <location evidence="2">Membrane</location>
        <topology evidence="2">Single-pass membrane protein</topology>
    </subcellularLocation>
</comment>
<evidence type="ECO:0000256" key="13">
    <source>
        <dbReference type="RuleBase" id="RU000461"/>
    </source>
</evidence>
<evidence type="ECO:0000256" key="14">
    <source>
        <dbReference type="SAM" id="Phobius"/>
    </source>
</evidence>
<dbReference type="GO" id="GO:0016020">
    <property type="term" value="C:membrane"/>
    <property type="evidence" value="ECO:0007669"/>
    <property type="project" value="UniProtKB-SubCell"/>
</dbReference>
<dbReference type="PANTHER" id="PTHR24303:SF31">
    <property type="entry name" value="CYTOCHROME P450 307A1-RELATED"/>
    <property type="match status" value="1"/>
</dbReference>
<dbReference type="InterPro" id="IPR036396">
    <property type="entry name" value="Cyt_P450_sf"/>
</dbReference>
<dbReference type="EMBL" id="JAVFKY010000001">
    <property type="protein sequence ID" value="KAK5582206.1"/>
    <property type="molecule type" value="Genomic_DNA"/>
</dbReference>
<dbReference type="GO" id="GO:0004497">
    <property type="term" value="F:monooxygenase activity"/>
    <property type="evidence" value="ECO:0007669"/>
    <property type="project" value="UniProtKB-KW"/>
</dbReference>
<dbReference type="Proteomes" id="UP001344447">
    <property type="component" value="Unassembled WGS sequence"/>
</dbReference>
<evidence type="ECO:0000256" key="5">
    <source>
        <dbReference type="ARBA" id="ARBA00022692"/>
    </source>
</evidence>
<protein>
    <recommendedName>
        <fullName evidence="17">Cytochrome P450</fullName>
    </recommendedName>
</protein>
<accession>A0AAN7U6B7</accession>
<name>A0AAN7U6B7_9MYCE</name>
<dbReference type="AlphaFoldDB" id="A0AAN7U6B7"/>
<dbReference type="GO" id="GO:0020037">
    <property type="term" value="F:heme binding"/>
    <property type="evidence" value="ECO:0007669"/>
    <property type="project" value="InterPro"/>
</dbReference>
<dbReference type="GO" id="GO:0005506">
    <property type="term" value="F:iron ion binding"/>
    <property type="evidence" value="ECO:0007669"/>
    <property type="project" value="InterPro"/>
</dbReference>
<keyword evidence="6 12" id="KW-0479">Metal-binding</keyword>
<evidence type="ECO:0000256" key="9">
    <source>
        <dbReference type="ARBA" id="ARBA00023004"/>
    </source>
</evidence>
<dbReference type="PRINTS" id="PR00385">
    <property type="entry name" value="P450"/>
</dbReference>
<dbReference type="Pfam" id="PF00067">
    <property type="entry name" value="p450"/>
    <property type="match status" value="1"/>
</dbReference>
<comment type="caution">
    <text evidence="15">The sequence shown here is derived from an EMBL/GenBank/DDBJ whole genome shotgun (WGS) entry which is preliminary data.</text>
</comment>
<feature type="transmembrane region" description="Helical" evidence="14">
    <location>
        <begin position="6"/>
        <end position="23"/>
    </location>
</feature>
<dbReference type="InterPro" id="IPR002401">
    <property type="entry name" value="Cyt_P450_E_grp-I"/>
</dbReference>
<reference evidence="15 16" key="1">
    <citation type="submission" date="2023-11" db="EMBL/GenBank/DDBJ databases">
        <title>Dfirmibasis_genome.</title>
        <authorList>
            <person name="Edelbroek B."/>
            <person name="Kjellin J."/>
            <person name="Jerlstrom-Hultqvist J."/>
            <person name="Soderbom F."/>
        </authorList>
    </citation>
    <scope>NUCLEOTIDE SEQUENCE [LARGE SCALE GENOMIC DNA]</scope>
    <source>
        <strain evidence="15 16">TNS-C-14</strain>
    </source>
</reference>
<comment type="cofactor">
    <cofactor evidence="1 12">
        <name>heme</name>
        <dbReference type="ChEBI" id="CHEBI:30413"/>
    </cofactor>
</comment>
<evidence type="ECO:0000256" key="1">
    <source>
        <dbReference type="ARBA" id="ARBA00001971"/>
    </source>
</evidence>
<evidence type="ECO:0000313" key="15">
    <source>
        <dbReference type="EMBL" id="KAK5582206.1"/>
    </source>
</evidence>
<keyword evidence="10 13" id="KW-0503">Monooxygenase</keyword>
<feature type="binding site" description="axial binding residue" evidence="12">
    <location>
        <position position="430"/>
    </location>
    <ligand>
        <name>heme</name>
        <dbReference type="ChEBI" id="CHEBI:30413"/>
    </ligand>
    <ligandPart>
        <name>Fe</name>
        <dbReference type="ChEBI" id="CHEBI:18248"/>
    </ligandPart>
</feature>
<dbReference type="CDD" id="cd20617">
    <property type="entry name" value="CYP1_2-like"/>
    <property type="match status" value="1"/>
</dbReference>
<proteinExistence type="inferred from homology"/>
<gene>
    <name evidence="15" type="ORF">RB653_003789</name>
</gene>
<dbReference type="InterPro" id="IPR001128">
    <property type="entry name" value="Cyt_P450"/>
</dbReference>
<keyword evidence="5 14" id="KW-0812">Transmembrane</keyword>
<evidence type="ECO:0000256" key="11">
    <source>
        <dbReference type="ARBA" id="ARBA00023136"/>
    </source>
</evidence>
<dbReference type="PANTHER" id="PTHR24303">
    <property type="entry name" value="HEME-BINDING MONOOXYGENASE FAMILY"/>
    <property type="match status" value="1"/>
</dbReference>
<keyword evidence="8 13" id="KW-0560">Oxidoreductase</keyword>
<evidence type="ECO:0008006" key="17">
    <source>
        <dbReference type="Google" id="ProtNLM"/>
    </source>
</evidence>
<evidence type="ECO:0000256" key="12">
    <source>
        <dbReference type="PIRSR" id="PIRSR602401-1"/>
    </source>
</evidence>
<dbReference type="SUPFAM" id="SSF48264">
    <property type="entry name" value="Cytochrome P450"/>
    <property type="match status" value="1"/>
</dbReference>
<keyword evidence="11 14" id="KW-0472">Membrane</keyword>
<comment type="similarity">
    <text evidence="3 13">Belongs to the cytochrome P450 family.</text>
</comment>
<dbReference type="PRINTS" id="PR00463">
    <property type="entry name" value="EP450I"/>
</dbReference>
<keyword evidence="4 12" id="KW-0349">Heme</keyword>
<evidence type="ECO:0000256" key="6">
    <source>
        <dbReference type="ARBA" id="ARBA00022723"/>
    </source>
</evidence>
<evidence type="ECO:0000256" key="10">
    <source>
        <dbReference type="ARBA" id="ARBA00023033"/>
    </source>
</evidence>
<dbReference type="GO" id="GO:0016705">
    <property type="term" value="F:oxidoreductase activity, acting on paired donors, with incorporation or reduction of molecular oxygen"/>
    <property type="evidence" value="ECO:0007669"/>
    <property type="project" value="InterPro"/>
</dbReference>
<evidence type="ECO:0000256" key="2">
    <source>
        <dbReference type="ARBA" id="ARBA00004167"/>
    </source>
</evidence>
<evidence type="ECO:0000313" key="16">
    <source>
        <dbReference type="Proteomes" id="UP001344447"/>
    </source>
</evidence>
<keyword evidence="9 12" id="KW-0408">Iron</keyword>
<evidence type="ECO:0000256" key="4">
    <source>
        <dbReference type="ARBA" id="ARBA00022617"/>
    </source>
</evidence>
<dbReference type="PROSITE" id="PS00086">
    <property type="entry name" value="CYTOCHROME_P450"/>
    <property type="match status" value="1"/>
</dbReference>
<dbReference type="InterPro" id="IPR017972">
    <property type="entry name" value="Cyt_P450_CS"/>
</dbReference>
<keyword evidence="7 14" id="KW-1133">Transmembrane helix</keyword>
<keyword evidence="16" id="KW-1185">Reference proteome</keyword>
<dbReference type="FunFam" id="1.10.630.10:FF:000068">
    <property type="entry name" value="Probable cytochrome P450 508A2"/>
    <property type="match status" value="1"/>
</dbReference>
<dbReference type="Gene3D" id="1.10.630.10">
    <property type="entry name" value="Cytochrome P450"/>
    <property type="match status" value="1"/>
</dbReference>
<evidence type="ECO:0000256" key="7">
    <source>
        <dbReference type="ARBA" id="ARBA00022989"/>
    </source>
</evidence>
<evidence type="ECO:0000256" key="3">
    <source>
        <dbReference type="ARBA" id="ARBA00010617"/>
    </source>
</evidence>
<sequence>MDYLNSYFIFIIIFLVYSFVKKNKKDTKGNSLKGPIALPIIGNLLGLRNNPYSIMDYYHKKYGGIYRLWFGDYVVVTLNDPEIIREIFVKNYSNFSSRPVLPTITFGSFNYRGISGSNGDCWRRNRNLLLNAMKKSNLKQTYDNLGDSVNSLIKLMYRFQASNECFQPDMYLRKYALTTMFKYVFNETVSFESKQVEGEEAELIDNINEAFNFMTLGNAGDFFRILQPLYHKYLLYSGGCFNRIRSLIRDRYIEHRKTIDEEKPRDLLDLLIIEYGEHTEENLISIVQVCFDVILAGVDTLASSLEWFLLLLCNNQMIQEDVYQELKSTLGNDRSFLTLNDRPSTPFTMACIKETIRLKAPAPFGLPHTTDEDTIIKGFLIPKGAMILINYYSLGRNPKDFPNPLVFDPNRFIGATPDSFMPFGVGPRNCIGQALGMDQIYLLLSNIFFNFKVISDDGRKLDDTDYVSGLNLKPAKYRVFLEKR</sequence>
<organism evidence="15 16">
    <name type="scientific">Dictyostelium firmibasis</name>
    <dbReference type="NCBI Taxonomy" id="79012"/>
    <lineage>
        <taxon>Eukaryota</taxon>
        <taxon>Amoebozoa</taxon>
        <taxon>Evosea</taxon>
        <taxon>Eumycetozoa</taxon>
        <taxon>Dictyostelia</taxon>
        <taxon>Dictyosteliales</taxon>
        <taxon>Dictyosteliaceae</taxon>
        <taxon>Dictyostelium</taxon>
    </lineage>
</organism>